<reference evidence="2 3" key="1">
    <citation type="submission" date="2017-06" db="EMBL/GenBank/DDBJ databases">
        <authorList>
            <person name="Kim H.J."/>
            <person name="Triplett B.A."/>
        </authorList>
    </citation>
    <scope>NUCLEOTIDE SEQUENCE [LARGE SCALE GENOMIC DNA]</scope>
    <source>
        <strain evidence="2 3">DSM 18704</strain>
    </source>
</reference>
<keyword evidence="1" id="KW-1133">Transmembrane helix</keyword>
<feature type="transmembrane region" description="Helical" evidence="1">
    <location>
        <begin position="40"/>
        <end position="58"/>
    </location>
</feature>
<gene>
    <name evidence="2" type="ORF">SAMN05421770_1092</name>
</gene>
<dbReference type="RefSeq" id="WP_089409989.1">
    <property type="nucleotide sequence ID" value="NZ_FZOU01000009.1"/>
</dbReference>
<organism evidence="2 3">
    <name type="scientific">Granulicella rosea</name>
    <dbReference type="NCBI Taxonomy" id="474952"/>
    <lineage>
        <taxon>Bacteria</taxon>
        <taxon>Pseudomonadati</taxon>
        <taxon>Acidobacteriota</taxon>
        <taxon>Terriglobia</taxon>
        <taxon>Terriglobales</taxon>
        <taxon>Acidobacteriaceae</taxon>
        <taxon>Granulicella</taxon>
    </lineage>
</organism>
<dbReference type="EMBL" id="FZOU01000009">
    <property type="protein sequence ID" value="SNT35992.1"/>
    <property type="molecule type" value="Genomic_DNA"/>
</dbReference>
<accession>A0A239M114</accession>
<name>A0A239M114_9BACT</name>
<keyword evidence="3" id="KW-1185">Reference proteome</keyword>
<evidence type="ECO:0000313" key="2">
    <source>
        <dbReference type="EMBL" id="SNT35992.1"/>
    </source>
</evidence>
<evidence type="ECO:0000313" key="3">
    <source>
        <dbReference type="Proteomes" id="UP000198356"/>
    </source>
</evidence>
<dbReference type="Proteomes" id="UP000198356">
    <property type="component" value="Unassembled WGS sequence"/>
</dbReference>
<sequence>MYVALKSLISLLVLMLLFEGMVTAFHLLNLPSDVAVREGIGLLLLTAVGGFLAFRGIWKRAT</sequence>
<protein>
    <submittedName>
        <fullName evidence="2">Uncharacterized protein</fullName>
    </submittedName>
</protein>
<proteinExistence type="predicted"/>
<dbReference type="AlphaFoldDB" id="A0A239M114"/>
<keyword evidence="1" id="KW-0812">Transmembrane</keyword>
<evidence type="ECO:0000256" key="1">
    <source>
        <dbReference type="SAM" id="Phobius"/>
    </source>
</evidence>
<keyword evidence="1" id="KW-0472">Membrane</keyword>